<proteinExistence type="predicted"/>
<evidence type="ECO:0000313" key="1">
    <source>
        <dbReference type="EMBL" id="MBX44534.1"/>
    </source>
</evidence>
<organism evidence="1">
    <name type="scientific">Rhizophora mucronata</name>
    <name type="common">Asiatic mangrove</name>
    <dbReference type="NCBI Taxonomy" id="61149"/>
    <lineage>
        <taxon>Eukaryota</taxon>
        <taxon>Viridiplantae</taxon>
        <taxon>Streptophyta</taxon>
        <taxon>Embryophyta</taxon>
        <taxon>Tracheophyta</taxon>
        <taxon>Spermatophyta</taxon>
        <taxon>Magnoliopsida</taxon>
        <taxon>eudicotyledons</taxon>
        <taxon>Gunneridae</taxon>
        <taxon>Pentapetalae</taxon>
        <taxon>rosids</taxon>
        <taxon>fabids</taxon>
        <taxon>Malpighiales</taxon>
        <taxon>Rhizophoraceae</taxon>
        <taxon>Rhizophora</taxon>
    </lineage>
</organism>
<name>A0A2P2NQ37_RHIMU</name>
<reference evidence="1" key="1">
    <citation type="submission" date="2018-02" db="EMBL/GenBank/DDBJ databases">
        <title>Rhizophora mucronata_Transcriptome.</title>
        <authorList>
            <person name="Meera S.P."/>
            <person name="Sreeshan A."/>
            <person name="Augustine A."/>
        </authorList>
    </citation>
    <scope>NUCLEOTIDE SEQUENCE</scope>
    <source>
        <tissue evidence="1">Leaf</tissue>
    </source>
</reference>
<sequence>MGSSCFCNLVLLSSEQSFLVKEVT</sequence>
<accession>A0A2P2NQ37</accession>
<dbReference type="EMBL" id="GGEC01064050">
    <property type="protein sequence ID" value="MBX44534.1"/>
    <property type="molecule type" value="Transcribed_RNA"/>
</dbReference>
<dbReference type="AlphaFoldDB" id="A0A2P2NQ37"/>
<protein>
    <submittedName>
        <fullName evidence="1">Uncharacterized protein</fullName>
    </submittedName>
</protein>